<keyword evidence="3" id="KW-1185">Reference proteome</keyword>
<dbReference type="GO" id="GO:0008168">
    <property type="term" value="F:methyltransferase activity"/>
    <property type="evidence" value="ECO:0007669"/>
    <property type="project" value="UniProtKB-KW"/>
</dbReference>
<dbReference type="InterPro" id="IPR029063">
    <property type="entry name" value="SAM-dependent_MTases_sf"/>
</dbReference>
<dbReference type="GO" id="GO:0032259">
    <property type="term" value="P:methylation"/>
    <property type="evidence" value="ECO:0007669"/>
    <property type="project" value="UniProtKB-KW"/>
</dbReference>
<evidence type="ECO:0000313" key="3">
    <source>
        <dbReference type="Proteomes" id="UP000286806"/>
    </source>
</evidence>
<dbReference type="EMBL" id="BGOW01000014">
    <property type="protein sequence ID" value="GBL45839.1"/>
    <property type="molecule type" value="Genomic_DNA"/>
</dbReference>
<gene>
    <name evidence="2" type="ORF">SFMTTN_1650</name>
</gene>
<dbReference type="AlphaFoldDB" id="A0A401JDZ1"/>
<proteinExistence type="predicted"/>
<dbReference type="Pfam" id="PF13649">
    <property type="entry name" value="Methyltransf_25"/>
    <property type="match status" value="1"/>
</dbReference>
<evidence type="ECO:0000313" key="2">
    <source>
        <dbReference type="EMBL" id="GBL45839.1"/>
    </source>
</evidence>
<feature type="domain" description="Methyltransferase" evidence="1">
    <location>
        <begin position="38"/>
        <end position="130"/>
    </location>
</feature>
<keyword evidence="2" id="KW-0489">Methyltransferase</keyword>
<dbReference type="OrthoDB" id="9786503at2"/>
<protein>
    <submittedName>
        <fullName evidence="2">Methyltransferase type 11</fullName>
    </submittedName>
</protein>
<reference evidence="2 3" key="1">
    <citation type="journal article" date="2019" name="Front. Microbiol.">
        <title>Genomes of Neutrophilic Sulfur-Oxidizing Chemolithoautotrophs Representing 9 Proteobacterial Species From 8 Genera.</title>
        <authorList>
            <person name="Watanabe T."/>
            <person name="Kojima H."/>
            <person name="Umezawa K."/>
            <person name="Hori C."/>
            <person name="Takasuka T.E."/>
            <person name="Kato Y."/>
            <person name="Fukui M."/>
        </authorList>
    </citation>
    <scope>NUCLEOTIDE SEQUENCE [LARGE SCALE GENOMIC DNA]</scope>
    <source>
        <strain evidence="2 3">TTN</strain>
    </source>
</reference>
<comment type="caution">
    <text evidence="2">The sequence shown here is derived from an EMBL/GenBank/DDBJ whole genome shotgun (WGS) entry which is preliminary data.</text>
</comment>
<evidence type="ECO:0000259" key="1">
    <source>
        <dbReference type="Pfam" id="PF13649"/>
    </source>
</evidence>
<dbReference type="RefSeq" id="WP_124704632.1">
    <property type="nucleotide sequence ID" value="NZ_BGOW01000014.1"/>
</dbReference>
<dbReference type="InterPro" id="IPR041698">
    <property type="entry name" value="Methyltransf_25"/>
</dbReference>
<dbReference type="Gene3D" id="3.40.50.150">
    <property type="entry name" value="Vaccinia Virus protein VP39"/>
    <property type="match status" value="1"/>
</dbReference>
<accession>A0A401JDZ1</accession>
<dbReference type="SUPFAM" id="SSF53335">
    <property type="entry name" value="S-adenosyl-L-methionine-dependent methyltransferases"/>
    <property type="match status" value="1"/>
</dbReference>
<name>A0A401JDZ1_9PROT</name>
<dbReference type="CDD" id="cd02440">
    <property type="entry name" value="AdoMet_MTases"/>
    <property type="match status" value="1"/>
</dbReference>
<dbReference type="Proteomes" id="UP000286806">
    <property type="component" value="Unassembled WGS sequence"/>
</dbReference>
<keyword evidence="2" id="KW-0808">Transferase</keyword>
<sequence>MATFWDERYAVEGYVFGTAPNVFLASHAARLDAGQSALAVADGEGRNGVWLAQQGLQVLSVDSSGVAQAKARKLADERGVTLQFETADMLAWDWGDARFDVIVAIFIQFADPAGRACQFEGIRRALKPGGLLLLQGYTPRQLEYKTGGPSALENLYTEPMLREWFGDWDIQHLCEHDEVINEGSHHSGMSALIDMVAYKPATSS</sequence>
<organism evidence="2 3">
    <name type="scientific">Sulfuriferula multivorans</name>
    <dbReference type="NCBI Taxonomy" id="1559896"/>
    <lineage>
        <taxon>Bacteria</taxon>
        <taxon>Pseudomonadati</taxon>
        <taxon>Pseudomonadota</taxon>
        <taxon>Betaproteobacteria</taxon>
        <taxon>Nitrosomonadales</taxon>
        <taxon>Sulfuricellaceae</taxon>
        <taxon>Sulfuriferula</taxon>
    </lineage>
</organism>